<proteinExistence type="predicted"/>
<dbReference type="EMBL" id="CP058905">
    <property type="protein sequence ID" value="QLJ96397.1"/>
    <property type="molecule type" value="Genomic_DNA"/>
</dbReference>
<evidence type="ECO:0000313" key="1">
    <source>
        <dbReference type="EMBL" id="QLJ96397.1"/>
    </source>
</evidence>
<sequence>MHGRFDLGSPLETPWSLAWAWADAELIVVNDSGHTGSDALRGHLRAALDRLAPAPTGQVGGVSRPPMINGAVTRCGGFVLPP</sequence>
<organism evidence="1">
    <name type="scientific">Micromonospora carbonacea</name>
    <dbReference type="NCBI Taxonomy" id="47853"/>
    <lineage>
        <taxon>Bacteria</taxon>
        <taxon>Bacillati</taxon>
        <taxon>Actinomycetota</taxon>
        <taxon>Actinomycetes</taxon>
        <taxon>Micromonosporales</taxon>
        <taxon>Micromonosporaceae</taxon>
        <taxon>Micromonospora</taxon>
    </lineage>
</organism>
<dbReference type="AlphaFoldDB" id="A0A7D5YA89"/>
<accession>A0A7D5YA89</accession>
<reference evidence="1" key="1">
    <citation type="submission" date="2020-08" db="EMBL/GenBank/DDBJ databases">
        <title>A bifunctional nitrone conjugated secondary metabolite targeting the ribosome.</title>
        <authorList>
            <person name="Limbrick E.M."/>
            <person name="Graf M."/>
            <person name="Derewacz D.K."/>
            <person name="Nguyen F."/>
            <person name="Spraggins J.M."/>
            <person name="Wieland M."/>
            <person name="Ynigez-Gutierrez A.E."/>
            <person name="Reisman B.J."/>
            <person name="Zinshteyn B."/>
            <person name="McCulloch K."/>
            <person name="Iverson T.M."/>
            <person name="Green R."/>
            <person name="Wilson D.N."/>
            <person name="Bachmann B.O."/>
        </authorList>
    </citation>
    <scope>NUCLEOTIDE SEQUENCE</scope>
    <source>
        <strain evidence="1">Africana</strain>
    </source>
</reference>
<protein>
    <submittedName>
        <fullName evidence="1">Uncharacterized protein</fullName>
    </submittedName>
</protein>
<gene>
    <name evidence="1" type="ORF">HZU44_15590</name>
</gene>
<name>A0A7D5YA89_9ACTN</name>